<keyword evidence="2" id="KW-0645">Protease</keyword>
<keyword evidence="3" id="KW-1185">Reference proteome</keyword>
<organism evidence="2 3">
    <name type="scientific">Phytophthora palmivora</name>
    <dbReference type="NCBI Taxonomy" id="4796"/>
    <lineage>
        <taxon>Eukaryota</taxon>
        <taxon>Sar</taxon>
        <taxon>Stramenopiles</taxon>
        <taxon>Oomycota</taxon>
        <taxon>Peronosporomycetes</taxon>
        <taxon>Peronosporales</taxon>
        <taxon>Peronosporaceae</taxon>
        <taxon>Phytophthora</taxon>
    </lineage>
</organism>
<keyword evidence="1" id="KW-1133">Transmembrane helix</keyword>
<feature type="transmembrane region" description="Helical" evidence="1">
    <location>
        <begin position="154"/>
        <end position="177"/>
    </location>
</feature>
<protein>
    <submittedName>
        <fullName evidence="2">Serine protease family S01A</fullName>
    </submittedName>
</protein>
<dbReference type="GO" id="GO:0008233">
    <property type="term" value="F:peptidase activity"/>
    <property type="evidence" value="ECO:0007669"/>
    <property type="project" value="UniProtKB-KW"/>
</dbReference>
<keyword evidence="1" id="KW-0812">Transmembrane</keyword>
<feature type="transmembrane region" description="Helical" evidence="1">
    <location>
        <begin position="64"/>
        <end position="86"/>
    </location>
</feature>
<accession>A0A2P4X3D2</accession>
<dbReference type="AlphaFoldDB" id="A0A2P4X3D2"/>
<comment type="caution">
    <text evidence="2">The sequence shown here is derived from an EMBL/GenBank/DDBJ whole genome shotgun (WGS) entry which is preliminary data.</text>
</comment>
<sequence>MVLTPQQTRNILHQVLDSTTLARTKSILDAFAETDSGNEVLLVRSQMDASCVTAFQTSVQKKWFIQWITAVILIIFVSRIIGSLVVPSDTGRGVPVIDFLSVDQSATTIEHIIEFFNAKIRRGRPFRPSLLTRTFWSGECWRMRQAHLLLHFKLLRCCLLCSWLCCLLVCLLVFLYVQYHEKKFESEVAVFSIAYKEESHELLKYFTTNWKS</sequence>
<dbReference type="EMBL" id="NCKW01016949">
    <property type="protein sequence ID" value="POM60055.1"/>
    <property type="molecule type" value="Genomic_DNA"/>
</dbReference>
<reference evidence="2 3" key="1">
    <citation type="journal article" date="2017" name="Genome Biol. Evol.">
        <title>Phytophthora megakarya and P. palmivora, closely related causal agents of cacao black pod rot, underwent increases in genome sizes and gene numbers by different mechanisms.</title>
        <authorList>
            <person name="Ali S.S."/>
            <person name="Shao J."/>
            <person name="Lary D.J."/>
            <person name="Kronmiller B."/>
            <person name="Shen D."/>
            <person name="Strem M.D."/>
            <person name="Amoako-Attah I."/>
            <person name="Akrofi A.Y."/>
            <person name="Begoude B.A."/>
            <person name="Ten Hoopen G.M."/>
            <person name="Coulibaly K."/>
            <person name="Kebe B.I."/>
            <person name="Melnick R.L."/>
            <person name="Guiltinan M.J."/>
            <person name="Tyler B.M."/>
            <person name="Meinhardt L.W."/>
            <person name="Bailey B.A."/>
        </authorList>
    </citation>
    <scope>NUCLEOTIDE SEQUENCE [LARGE SCALE GENOMIC DNA]</scope>
    <source>
        <strain evidence="3">sbr112.9</strain>
    </source>
</reference>
<keyword evidence="2" id="KW-0378">Hydrolase</keyword>
<evidence type="ECO:0000313" key="3">
    <source>
        <dbReference type="Proteomes" id="UP000237271"/>
    </source>
</evidence>
<keyword evidence="1" id="KW-0472">Membrane</keyword>
<evidence type="ECO:0000313" key="2">
    <source>
        <dbReference type="EMBL" id="POM60055.1"/>
    </source>
</evidence>
<gene>
    <name evidence="2" type="ORF">PHPALM_31134</name>
</gene>
<evidence type="ECO:0000256" key="1">
    <source>
        <dbReference type="SAM" id="Phobius"/>
    </source>
</evidence>
<name>A0A2P4X3D2_9STRA</name>
<proteinExistence type="predicted"/>
<dbReference type="Proteomes" id="UP000237271">
    <property type="component" value="Unassembled WGS sequence"/>
</dbReference>
<dbReference type="GO" id="GO:0006508">
    <property type="term" value="P:proteolysis"/>
    <property type="evidence" value="ECO:0007669"/>
    <property type="project" value="UniProtKB-KW"/>
</dbReference>